<keyword evidence="1" id="KW-0808">Transferase</keyword>
<dbReference type="SUPFAM" id="SSF55729">
    <property type="entry name" value="Acyl-CoA N-acyltransferases (Nat)"/>
    <property type="match status" value="1"/>
</dbReference>
<evidence type="ECO:0000313" key="7">
    <source>
        <dbReference type="Proteomes" id="UP000594892"/>
    </source>
</evidence>
<evidence type="ECO:0000259" key="5">
    <source>
        <dbReference type="PROSITE" id="PS51186"/>
    </source>
</evidence>
<evidence type="ECO:0000256" key="4">
    <source>
        <dbReference type="SAM" id="MobiDB-lite"/>
    </source>
</evidence>
<dbReference type="AlphaFoldDB" id="A0AAP9XX94"/>
<dbReference type="PROSITE" id="PS51186">
    <property type="entry name" value="GNAT"/>
    <property type="match status" value="1"/>
</dbReference>
<dbReference type="EMBL" id="CP065600">
    <property type="protein sequence ID" value="QPQ90396.1"/>
    <property type="molecule type" value="Genomic_DNA"/>
</dbReference>
<accession>A0AAP9XX94</accession>
<dbReference type="PANTHER" id="PTHR43792">
    <property type="entry name" value="GNAT FAMILY, PUTATIVE (AFU_ORTHOLOGUE AFUA_3G00765)-RELATED-RELATED"/>
    <property type="match status" value="1"/>
</dbReference>
<dbReference type="Pfam" id="PF13302">
    <property type="entry name" value="Acetyltransf_3"/>
    <property type="match status" value="1"/>
</dbReference>
<dbReference type="PANTHER" id="PTHR43792:SF8">
    <property type="entry name" value="[RIBOSOMAL PROTEIN US5]-ALANINE N-ACETYLTRANSFERASE"/>
    <property type="match status" value="1"/>
</dbReference>
<dbReference type="GO" id="GO:0016747">
    <property type="term" value="F:acyltransferase activity, transferring groups other than amino-acyl groups"/>
    <property type="evidence" value="ECO:0007669"/>
    <property type="project" value="InterPro"/>
</dbReference>
<dbReference type="InterPro" id="IPR000182">
    <property type="entry name" value="GNAT_dom"/>
</dbReference>
<evidence type="ECO:0000256" key="3">
    <source>
        <dbReference type="ARBA" id="ARBA00038502"/>
    </source>
</evidence>
<dbReference type="InterPro" id="IPR016181">
    <property type="entry name" value="Acyl_CoA_acyltransferase"/>
</dbReference>
<comment type="similarity">
    <text evidence="3">Belongs to the acetyltransferase family. RimJ subfamily.</text>
</comment>
<organism evidence="6 7">
    <name type="scientific">Burkholderia glumae</name>
    <name type="common">Pseudomonas glumae</name>
    <dbReference type="NCBI Taxonomy" id="337"/>
    <lineage>
        <taxon>Bacteria</taxon>
        <taxon>Pseudomonadati</taxon>
        <taxon>Pseudomonadota</taxon>
        <taxon>Betaproteobacteria</taxon>
        <taxon>Burkholderiales</taxon>
        <taxon>Burkholderiaceae</taxon>
        <taxon>Burkholderia</taxon>
    </lineage>
</organism>
<name>A0AAP9XX94_BURGL</name>
<dbReference type="Gene3D" id="3.40.630.30">
    <property type="match status" value="1"/>
</dbReference>
<evidence type="ECO:0000313" key="6">
    <source>
        <dbReference type="EMBL" id="QPQ90396.1"/>
    </source>
</evidence>
<dbReference type="Proteomes" id="UP000594892">
    <property type="component" value="Chromosome 1"/>
</dbReference>
<reference evidence="6 7" key="1">
    <citation type="submission" date="2020-12" db="EMBL/GenBank/DDBJ databases">
        <title>FDA dAtabase for Regulatory Grade micrObial Sequences (FDA-ARGOS): Supporting development and validation of Infectious Disease Dx tests.</title>
        <authorList>
            <person name="Minogue T."/>
            <person name="Wolcott M."/>
            <person name="Wasieloski L."/>
            <person name="Aguilar W."/>
            <person name="Moore D."/>
            <person name="Jaissle J."/>
            <person name="Tallon L."/>
            <person name="Sadzewicz L."/>
            <person name="Zhao X."/>
            <person name="Boylan J."/>
            <person name="Ott S."/>
            <person name="Bowen H."/>
            <person name="Vavikolanu K."/>
            <person name="Mehta A."/>
            <person name="Aluvathingal J."/>
            <person name="Nadendla S."/>
            <person name="Yan Y."/>
            <person name="Sichtig H."/>
        </authorList>
    </citation>
    <scope>NUCLEOTIDE SEQUENCE [LARGE SCALE GENOMIC DNA]</scope>
    <source>
        <strain evidence="6 7">FDAARGOS_949</strain>
    </source>
</reference>
<evidence type="ECO:0000256" key="1">
    <source>
        <dbReference type="ARBA" id="ARBA00022679"/>
    </source>
</evidence>
<gene>
    <name evidence="6" type="ORF">I6H06_01060</name>
</gene>
<dbReference type="RefSeq" id="WP_017432327.1">
    <property type="nucleotide sequence ID" value="NZ_CP065600.1"/>
</dbReference>
<dbReference type="InterPro" id="IPR051531">
    <property type="entry name" value="N-acetyltransferase"/>
</dbReference>
<dbReference type="GeneID" id="45695157"/>
<protein>
    <submittedName>
        <fullName evidence="6">GNAT family N-acetyltransferase</fullName>
    </submittedName>
</protein>
<proteinExistence type="inferred from homology"/>
<feature type="domain" description="N-acetyltransferase" evidence="5">
    <location>
        <begin position="175"/>
        <end position="336"/>
    </location>
</feature>
<feature type="region of interest" description="Disordered" evidence="4">
    <location>
        <begin position="1"/>
        <end position="20"/>
    </location>
</feature>
<sequence length="372" mass="41965">MQNPILTIDTGDSARGREPSAGDASLDALLSLLSEHDWQAAALVRHLPELLRQAPTLDAARRLPWLIGLQRGWQRDRDALDPDARRALLELACRWANWPLAIAVGESLVPVHRLDESASRFLRDAYLAMGHIEAAIDLAVSMQLAYPARREHAEAYRQLVAWREWRHRNTLPVGEVAHEDDPLRLEPLGHQHIDDFGWQYYDPEIAKRCCLPRFEHAGAWHDWLDQSYAHGDQQLFAVMHRQWGCIGCVGLIQHRDVGLFYYWIGRDFQGYGFGPGAAAQLLAAAHRHAGMRCCYAKVYDYNQPSRSALLKIGFADTGLRAAAPHDDQLFYRIGEPDSDARVALEVHTLMARLDSELRIAMPLTKLGGAMHA</sequence>
<keyword evidence="2" id="KW-0012">Acyltransferase</keyword>
<evidence type="ECO:0000256" key="2">
    <source>
        <dbReference type="ARBA" id="ARBA00023315"/>
    </source>
</evidence>